<organism evidence="2">
    <name type="scientific">Desulfomonile tiedjei</name>
    <dbReference type="NCBI Taxonomy" id="2358"/>
    <lineage>
        <taxon>Bacteria</taxon>
        <taxon>Pseudomonadati</taxon>
        <taxon>Thermodesulfobacteriota</taxon>
        <taxon>Desulfomonilia</taxon>
        <taxon>Desulfomonilales</taxon>
        <taxon>Desulfomonilaceae</taxon>
        <taxon>Desulfomonile</taxon>
    </lineage>
</organism>
<evidence type="ECO:0000259" key="1">
    <source>
        <dbReference type="SMART" id="SM00873"/>
    </source>
</evidence>
<dbReference type="PANTHER" id="PTHR39209">
    <property type="match status" value="1"/>
</dbReference>
<accession>A0A7C4ESY4</accession>
<protein>
    <recommendedName>
        <fullName evidence="1">B3/B4 tRNA-binding domain-containing protein</fullName>
    </recommendedName>
</protein>
<comment type="caution">
    <text evidence="2">The sequence shown here is derived from an EMBL/GenBank/DDBJ whole genome shotgun (WGS) entry which is preliminary data.</text>
</comment>
<dbReference type="SUPFAM" id="SSF56037">
    <property type="entry name" value="PheT/TilS domain"/>
    <property type="match status" value="1"/>
</dbReference>
<evidence type="ECO:0000313" key="2">
    <source>
        <dbReference type="EMBL" id="HGH61529.1"/>
    </source>
</evidence>
<dbReference type="InterPro" id="IPR005146">
    <property type="entry name" value="B3/B4_tRNA-bd"/>
</dbReference>
<dbReference type="InterPro" id="IPR020825">
    <property type="entry name" value="Phe-tRNA_synthase-like_B3/B4"/>
</dbReference>
<dbReference type="EMBL" id="DTGT01000304">
    <property type="protein sequence ID" value="HGH61529.1"/>
    <property type="molecule type" value="Genomic_DNA"/>
</dbReference>
<dbReference type="AlphaFoldDB" id="A0A7C4ESY4"/>
<gene>
    <name evidence="2" type="ORF">ENV54_09555</name>
</gene>
<proteinExistence type="predicted"/>
<name>A0A7C4ESY4_9BACT</name>
<feature type="domain" description="B3/B4 tRNA-binding" evidence="1">
    <location>
        <begin position="58"/>
        <end position="210"/>
    </location>
</feature>
<dbReference type="SMART" id="SM00873">
    <property type="entry name" value="B3_4"/>
    <property type="match status" value="1"/>
</dbReference>
<dbReference type="PANTHER" id="PTHR39209:SF2">
    <property type="entry name" value="CYTOPLASMIC PROTEIN"/>
    <property type="match status" value="1"/>
</dbReference>
<sequence>MLRISPEWKESYPGSQFGVLAMSRVSNPPHHAGLARVKEELQTDLKALFKDRSDLRALEPIKAYQAYYKKFGNTYHVLQQLESVLFKGKSIASVSALVECMFIEELRNMLLTAGHDLAAIEMPLTLDIAKEGDRYTRINGKDQEAKPGDMILRDAAGIISTVIYGPDLRTRITSSTHSVLFTVYGMPGVGKQNVRQHLEGVARNVKIVAPEATIESLEVYGAD</sequence>
<dbReference type="Pfam" id="PF03483">
    <property type="entry name" value="B3_4"/>
    <property type="match status" value="1"/>
</dbReference>
<dbReference type="Gene3D" id="3.50.40.10">
    <property type="entry name" value="Phenylalanyl-trna Synthetase, Chain B, domain 3"/>
    <property type="match status" value="1"/>
</dbReference>
<reference evidence="2" key="1">
    <citation type="journal article" date="2020" name="mSystems">
        <title>Genome- and Community-Level Interaction Insights into Carbon Utilization and Element Cycling Functions of Hydrothermarchaeota in Hydrothermal Sediment.</title>
        <authorList>
            <person name="Zhou Z."/>
            <person name="Liu Y."/>
            <person name="Xu W."/>
            <person name="Pan J."/>
            <person name="Luo Z.H."/>
            <person name="Li M."/>
        </authorList>
    </citation>
    <scope>NUCLEOTIDE SEQUENCE [LARGE SCALE GENOMIC DNA]</scope>
    <source>
        <strain evidence="2">SpSt-769</strain>
    </source>
</reference>
<dbReference type="GO" id="GO:0003723">
    <property type="term" value="F:RNA binding"/>
    <property type="evidence" value="ECO:0007669"/>
    <property type="project" value="InterPro"/>
</dbReference>
<dbReference type="GO" id="GO:0004826">
    <property type="term" value="F:phenylalanine-tRNA ligase activity"/>
    <property type="evidence" value="ECO:0007669"/>
    <property type="project" value="InterPro"/>
</dbReference>